<gene>
    <name evidence="1" type="ORF">DHETER_LOCUS10934</name>
</gene>
<evidence type="ECO:0000313" key="1">
    <source>
        <dbReference type="EMBL" id="CAG8686313.1"/>
    </source>
</evidence>
<accession>A0ACA9P2F8</accession>
<comment type="caution">
    <text evidence="1">The sequence shown here is derived from an EMBL/GenBank/DDBJ whole genome shotgun (WGS) entry which is preliminary data.</text>
</comment>
<dbReference type="EMBL" id="CAJVPU010022612">
    <property type="protein sequence ID" value="CAG8686313.1"/>
    <property type="molecule type" value="Genomic_DNA"/>
</dbReference>
<proteinExistence type="predicted"/>
<keyword evidence="2" id="KW-1185">Reference proteome</keyword>
<sequence>MKYTTNETNYSEESIPEMSIQKSTKLLTTTIMATPSNQTKEIPKRYLIEK</sequence>
<protein>
    <submittedName>
        <fullName evidence="1">16736_t:CDS:1</fullName>
    </submittedName>
</protein>
<reference evidence="1" key="1">
    <citation type="submission" date="2021-06" db="EMBL/GenBank/DDBJ databases">
        <authorList>
            <person name="Kallberg Y."/>
            <person name="Tangrot J."/>
            <person name="Rosling A."/>
        </authorList>
    </citation>
    <scope>NUCLEOTIDE SEQUENCE</scope>
    <source>
        <strain evidence="1">IL203A</strain>
    </source>
</reference>
<organism evidence="1 2">
    <name type="scientific">Dentiscutata heterogama</name>
    <dbReference type="NCBI Taxonomy" id="1316150"/>
    <lineage>
        <taxon>Eukaryota</taxon>
        <taxon>Fungi</taxon>
        <taxon>Fungi incertae sedis</taxon>
        <taxon>Mucoromycota</taxon>
        <taxon>Glomeromycotina</taxon>
        <taxon>Glomeromycetes</taxon>
        <taxon>Diversisporales</taxon>
        <taxon>Gigasporaceae</taxon>
        <taxon>Dentiscutata</taxon>
    </lineage>
</organism>
<name>A0ACA9P2F8_9GLOM</name>
<feature type="non-terminal residue" evidence="1">
    <location>
        <position position="50"/>
    </location>
</feature>
<evidence type="ECO:0000313" key="2">
    <source>
        <dbReference type="Proteomes" id="UP000789702"/>
    </source>
</evidence>
<dbReference type="Proteomes" id="UP000789702">
    <property type="component" value="Unassembled WGS sequence"/>
</dbReference>